<evidence type="ECO:0000259" key="1">
    <source>
        <dbReference type="Pfam" id="PF24793"/>
    </source>
</evidence>
<feature type="non-terminal residue" evidence="2">
    <location>
        <position position="86"/>
    </location>
</feature>
<feature type="domain" description="Glucosamine inositolphosphorylceramide transferase 1 N-terminal" evidence="1">
    <location>
        <begin position="25"/>
        <end position="71"/>
    </location>
</feature>
<proteinExistence type="predicted"/>
<accession>X1T7F5</accession>
<organism evidence="2">
    <name type="scientific">marine sediment metagenome</name>
    <dbReference type="NCBI Taxonomy" id="412755"/>
    <lineage>
        <taxon>unclassified sequences</taxon>
        <taxon>metagenomes</taxon>
        <taxon>ecological metagenomes</taxon>
    </lineage>
</organism>
<dbReference type="InterPro" id="IPR056442">
    <property type="entry name" value="GINT1_N"/>
</dbReference>
<gene>
    <name evidence="2" type="ORF">S12H4_29996</name>
</gene>
<evidence type="ECO:0000313" key="2">
    <source>
        <dbReference type="EMBL" id="GAJ01293.1"/>
    </source>
</evidence>
<reference evidence="2" key="1">
    <citation type="journal article" date="2014" name="Front. Microbiol.">
        <title>High frequency of phylogenetically diverse reductive dehalogenase-homologous genes in deep subseafloor sedimentary metagenomes.</title>
        <authorList>
            <person name="Kawai M."/>
            <person name="Futagami T."/>
            <person name="Toyoda A."/>
            <person name="Takaki Y."/>
            <person name="Nishi S."/>
            <person name="Hori S."/>
            <person name="Arai W."/>
            <person name="Tsubouchi T."/>
            <person name="Morono Y."/>
            <person name="Uchiyama I."/>
            <person name="Ito T."/>
            <person name="Fujiyama A."/>
            <person name="Inagaki F."/>
            <person name="Takami H."/>
        </authorList>
    </citation>
    <scope>NUCLEOTIDE SEQUENCE</scope>
    <source>
        <strain evidence="2">Expedition CK06-06</strain>
    </source>
</reference>
<dbReference type="EMBL" id="BARW01017350">
    <property type="protein sequence ID" value="GAJ01293.1"/>
    <property type="molecule type" value="Genomic_DNA"/>
</dbReference>
<comment type="caution">
    <text evidence="2">The sequence shown here is derived from an EMBL/GenBank/DDBJ whole genome shotgun (WGS) entry which is preliminary data.</text>
</comment>
<sequence>MNAVGEWSIGIYASSCSNPLSFSGENITNPVLTANDVSDVPANLVADPFLVHNNDAWFMFFEVLNETTKPGPEFRYPHIGAIGLAV</sequence>
<name>X1T7F5_9ZZZZ</name>
<dbReference type="Pfam" id="PF24793">
    <property type="entry name" value="GINT1_N"/>
    <property type="match status" value="1"/>
</dbReference>
<protein>
    <recommendedName>
        <fullName evidence="1">Glucosamine inositolphosphorylceramide transferase 1 N-terminal domain-containing protein</fullName>
    </recommendedName>
</protein>
<dbReference type="AlphaFoldDB" id="X1T7F5"/>